<dbReference type="InterPro" id="IPR006035">
    <property type="entry name" value="Ureohydrolase"/>
</dbReference>
<reference evidence="4" key="1">
    <citation type="submission" date="2022-09" db="EMBL/GenBank/DDBJ databases">
        <title>Actin cytoskeleton and complex cell architecture in an #Asgard archaeon.</title>
        <authorList>
            <person name="Ponce Toledo R.I."/>
            <person name="Schleper C."/>
            <person name="Rodrigues Oliveira T."/>
            <person name="Wollweber F."/>
            <person name="Xu J."/>
            <person name="Rittmann S."/>
            <person name="Klingl A."/>
            <person name="Pilhofer M."/>
        </authorList>
    </citation>
    <scope>NUCLEOTIDE SEQUENCE</scope>
    <source>
        <strain evidence="4">B-35</strain>
    </source>
</reference>
<dbReference type="Proteomes" id="UP001208689">
    <property type="component" value="Chromosome"/>
</dbReference>
<evidence type="ECO:0000256" key="3">
    <source>
        <dbReference type="PROSITE-ProRule" id="PRU00742"/>
    </source>
</evidence>
<dbReference type="SUPFAM" id="SSF52768">
    <property type="entry name" value="Arginase/deacetylase"/>
    <property type="match status" value="1"/>
</dbReference>
<dbReference type="Gene3D" id="3.40.800.10">
    <property type="entry name" value="Ureohydrolase domain"/>
    <property type="match status" value="1"/>
</dbReference>
<evidence type="ECO:0000313" key="4">
    <source>
        <dbReference type="EMBL" id="UYP43847.1"/>
    </source>
</evidence>
<protein>
    <submittedName>
        <fullName evidence="4">N(1)-aminopropylagmatine ureohydrolase</fullName>
        <ecNumber evidence="4">3.5.3.24</ecNumber>
    </submittedName>
</protein>
<name>A0ABY6HJZ5_9ARCH</name>
<keyword evidence="2 4" id="KW-0378">Hydrolase</keyword>
<sequence length="310" mass="35314">MLPYTFYDYPRGDIDTLTKFAIFGIPWDANSTHMQGCARAAPLKLREITSHLARMTEKGHNIEEFAAADFGDVNIYPSLPDKSRSNIIEFVKEFLPWKSASLLPIMIGGDHYCTYPVVKALSEIYAEKSQEKIGVIIFDAHLDYYDKWLDVETDFHCTVTKRITDLPNIDPEHVAVIGIRDADIPEYELARTDGLYWVNAYELYPYDQLQNQIEKLITYYRAKNITKIYLSIDIDALDGAVAPGTGYTLPGGLSYRDLWLFLQKIIQNFTLIGMDLVEVAPDMDLPSKLTQITAVKLITETMAFITEKED</sequence>
<dbReference type="EMBL" id="CP104013">
    <property type="protein sequence ID" value="UYP43847.1"/>
    <property type="molecule type" value="Genomic_DNA"/>
</dbReference>
<evidence type="ECO:0000313" key="5">
    <source>
        <dbReference type="Proteomes" id="UP001208689"/>
    </source>
</evidence>
<dbReference type="PANTHER" id="PTHR11358:SF26">
    <property type="entry name" value="GUANIDINO ACID HYDROLASE, MITOCHONDRIAL"/>
    <property type="match status" value="1"/>
</dbReference>
<gene>
    <name evidence="4" type="ORF">NEF87_000132</name>
</gene>
<evidence type="ECO:0000256" key="2">
    <source>
        <dbReference type="ARBA" id="ARBA00022801"/>
    </source>
</evidence>
<dbReference type="PANTHER" id="PTHR11358">
    <property type="entry name" value="ARGINASE/AGMATINASE"/>
    <property type="match status" value="1"/>
</dbReference>
<dbReference type="PROSITE" id="PS51409">
    <property type="entry name" value="ARGINASE_2"/>
    <property type="match status" value="1"/>
</dbReference>
<evidence type="ECO:0000256" key="1">
    <source>
        <dbReference type="ARBA" id="ARBA00022723"/>
    </source>
</evidence>
<keyword evidence="5" id="KW-1185">Reference proteome</keyword>
<dbReference type="PRINTS" id="PR00116">
    <property type="entry name" value="ARGINASE"/>
</dbReference>
<accession>A0ABY6HJZ5</accession>
<proteinExistence type="inferred from homology"/>
<dbReference type="Pfam" id="PF00491">
    <property type="entry name" value="Arginase"/>
    <property type="match status" value="1"/>
</dbReference>
<dbReference type="EC" id="3.5.3.24" evidence="4"/>
<organism evidence="4 5">
    <name type="scientific">Candidatus Lokiarchaeum ossiferum</name>
    <dbReference type="NCBI Taxonomy" id="2951803"/>
    <lineage>
        <taxon>Archaea</taxon>
        <taxon>Promethearchaeati</taxon>
        <taxon>Promethearchaeota</taxon>
        <taxon>Promethearchaeia</taxon>
        <taxon>Promethearchaeales</taxon>
        <taxon>Promethearchaeaceae</taxon>
        <taxon>Candidatus Lokiarchaeum</taxon>
    </lineage>
</organism>
<dbReference type="InterPro" id="IPR023696">
    <property type="entry name" value="Ureohydrolase_dom_sf"/>
</dbReference>
<dbReference type="GO" id="GO:0043920">
    <property type="term" value="F:aminopropylagmatine ureohydrolase activity"/>
    <property type="evidence" value="ECO:0007669"/>
    <property type="project" value="UniProtKB-EC"/>
</dbReference>
<comment type="similarity">
    <text evidence="3">Belongs to the arginase family.</text>
</comment>
<keyword evidence="1" id="KW-0479">Metal-binding</keyword>
<dbReference type="PIRSF" id="PIRSF036979">
    <property type="entry name" value="Arginase"/>
    <property type="match status" value="1"/>
</dbReference>